<evidence type="ECO:0000313" key="12">
    <source>
        <dbReference type="Proteomes" id="UP000321261"/>
    </source>
</evidence>
<feature type="transmembrane region" description="Helical" evidence="9">
    <location>
        <begin position="115"/>
        <end position="134"/>
    </location>
</feature>
<evidence type="ECO:0000256" key="8">
    <source>
        <dbReference type="ARBA" id="ARBA00023012"/>
    </source>
</evidence>
<dbReference type="Gene3D" id="3.30.565.10">
    <property type="entry name" value="Histidine kinase-like ATPase, C-terminal domain"/>
    <property type="match status" value="1"/>
</dbReference>
<evidence type="ECO:0000313" key="11">
    <source>
        <dbReference type="EMBL" id="TWF81805.1"/>
    </source>
</evidence>
<dbReference type="PANTHER" id="PTHR24421:SF10">
    <property type="entry name" value="NITRATE_NITRITE SENSOR PROTEIN NARQ"/>
    <property type="match status" value="1"/>
</dbReference>
<keyword evidence="9" id="KW-0472">Membrane</keyword>
<keyword evidence="12" id="KW-1185">Reference proteome</keyword>
<feature type="domain" description="Histidine kinase/HSP90-like ATPase" evidence="10">
    <location>
        <begin position="323"/>
        <end position="422"/>
    </location>
</feature>
<feature type="transmembrane region" description="Helical" evidence="9">
    <location>
        <begin position="168"/>
        <end position="191"/>
    </location>
</feature>
<reference evidence="11 12" key="1">
    <citation type="submission" date="2019-06" db="EMBL/GenBank/DDBJ databases">
        <title>Sequencing the genomes of 1000 actinobacteria strains.</title>
        <authorList>
            <person name="Klenk H.-P."/>
        </authorList>
    </citation>
    <scope>NUCLEOTIDE SEQUENCE [LARGE SCALE GENOMIC DNA]</scope>
    <source>
        <strain evidence="11 12">DSM 45671</strain>
    </source>
</reference>
<feature type="transmembrane region" description="Helical" evidence="9">
    <location>
        <begin position="79"/>
        <end position="95"/>
    </location>
</feature>
<dbReference type="PANTHER" id="PTHR24421">
    <property type="entry name" value="NITRATE/NITRITE SENSOR PROTEIN NARX-RELATED"/>
    <property type="match status" value="1"/>
</dbReference>
<dbReference type="Pfam" id="PF23539">
    <property type="entry name" value="DUF7134"/>
    <property type="match status" value="1"/>
</dbReference>
<dbReference type="InterPro" id="IPR055558">
    <property type="entry name" value="DUF7134"/>
</dbReference>
<keyword evidence="3" id="KW-0597">Phosphoprotein</keyword>
<dbReference type="AlphaFoldDB" id="A0A561T3Y3"/>
<dbReference type="EMBL" id="VIWU01000001">
    <property type="protein sequence ID" value="TWF81805.1"/>
    <property type="molecule type" value="Genomic_DNA"/>
</dbReference>
<evidence type="ECO:0000256" key="7">
    <source>
        <dbReference type="ARBA" id="ARBA00022840"/>
    </source>
</evidence>
<feature type="transmembrane region" description="Helical" evidence="9">
    <location>
        <begin position="29"/>
        <end position="48"/>
    </location>
</feature>
<evidence type="ECO:0000256" key="3">
    <source>
        <dbReference type="ARBA" id="ARBA00022553"/>
    </source>
</evidence>
<dbReference type="GO" id="GO:0016020">
    <property type="term" value="C:membrane"/>
    <property type="evidence" value="ECO:0007669"/>
    <property type="project" value="InterPro"/>
</dbReference>
<dbReference type="InterPro" id="IPR011712">
    <property type="entry name" value="Sig_transdc_His_kin_sub3_dim/P"/>
</dbReference>
<keyword evidence="9" id="KW-1133">Transmembrane helix</keyword>
<dbReference type="Gene3D" id="1.20.5.1930">
    <property type="match status" value="1"/>
</dbReference>
<dbReference type="InterPro" id="IPR036890">
    <property type="entry name" value="HATPase_C_sf"/>
</dbReference>
<comment type="caution">
    <text evidence="11">The sequence shown here is derived from an EMBL/GenBank/DDBJ whole genome shotgun (WGS) entry which is preliminary data.</text>
</comment>
<dbReference type="SMART" id="SM00387">
    <property type="entry name" value="HATPase_c"/>
    <property type="match status" value="1"/>
</dbReference>
<keyword evidence="8" id="KW-0902">Two-component regulatory system</keyword>
<keyword evidence="5" id="KW-0547">Nucleotide-binding</keyword>
<accession>A0A561T3Y3</accession>
<evidence type="ECO:0000259" key="10">
    <source>
        <dbReference type="SMART" id="SM00387"/>
    </source>
</evidence>
<dbReference type="Pfam" id="PF02518">
    <property type="entry name" value="HATPase_c"/>
    <property type="match status" value="1"/>
</dbReference>
<feature type="transmembrane region" description="Helical" evidence="9">
    <location>
        <begin position="143"/>
        <end position="162"/>
    </location>
</feature>
<feature type="transmembrane region" description="Helical" evidence="9">
    <location>
        <begin position="54"/>
        <end position="72"/>
    </location>
</feature>
<keyword evidence="6 11" id="KW-0418">Kinase</keyword>
<dbReference type="GO" id="GO:0046983">
    <property type="term" value="F:protein dimerization activity"/>
    <property type="evidence" value="ECO:0007669"/>
    <property type="project" value="InterPro"/>
</dbReference>
<dbReference type="GO" id="GO:0000155">
    <property type="term" value="F:phosphorelay sensor kinase activity"/>
    <property type="evidence" value="ECO:0007669"/>
    <property type="project" value="InterPro"/>
</dbReference>
<evidence type="ECO:0000256" key="4">
    <source>
        <dbReference type="ARBA" id="ARBA00022679"/>
    </source>
</evidence>
<dbReference type="EC" id="2.7.13.3" evidence="2"/>
<dbReference type="SUPFAM" id="SSF55874">
    <property type="entry name" value="ATPase domain of HSP90 chaperone/DNA topoisomerase II/histidine kinase"/>
    <property type="match status" value="1"/>
</dbReference>
<evidence type="ECO:0000256" key="6">
    <source>
        <dbReference type="ARBA" id="ARBA00022777"/>
    </source>
</evidence>
<name>A0A561T3Y3_9PSEU</name>
<organism evidence="11 12">
    <name type="scientific">Pseudonocardia hierapolitana</name>
    <dbReference type="NCBI Taxonomy" id="1128676"/>
    <lineage>
        <taxon>Bacteria</taxon>
        <taxon>Bacillati</taxon>
        <taxon>Actinomycetota</taxon>
        <taxon>Actinomycetes</taxon>
        <taxon>Pseudonocardiales</taxon>
        <taxon>Pseudonocardiaceae</taxon>
        <taxon>Pseudonocardia</taxon>
    </lineage>
</organism>
<dbReference type="InterPro" id="IPR003594">
    <property type="entry name" value="HATPase_dom"/>
</dbReference>
<keyword evidence="7" id="KW-0067">ATP-binding</keyword>
<dbReference type="GO" id="GO:0005524">
    <property type="term" value="F:ATP binding"/>
    <property type="evidence" value="ECO:0007669"/>
    <property type="project" value="UniProtKB-KW"/>
</dbReference>
<dbReference type="Pfam" id="PF07730">
    <property type="entry name" value="HisKA_3"/>
    <property type="match status" value="1"/>
</dbReference>
<dbReference type="CDD" id="cd16917">
    <property type="entry name" value="HATPase_UhpB-NarQ-NarX-like"/>
    <property type="match status" value="1"/>
</dbReference>
<evidence type="ECO:0000256" key="2">
    <source>
        <dbReference type="ARBA" id="ARBA00012438"/>
    </source>
</evidence>
<dbReference type="InterPro" id="IPR050482">
    <property type="entry name" value="Sensor_HK_TwoCompSys"/>
</dbReference>
<evidence type="ECO:0000256" key="9">
    <source>
        <dbReference type="SAM" id="Phobius"/>
    </source>
</evidence>
<evidence type="ECO:0000256" key="1">
    <source>
        <dbReference type="ARBA" id="ARBA00000085"/>
    </source>
</evidence>
<gene>
    <name evidence="11" type="ORF">FHX44_117750</name>
</gene>
<evidence type="ECO:0000256" key="5">
    <source>
        <dbReference type="ARBA" id="ARBA00022741"/>
    </source>
</evidence>
<comment type="catalytic activity">
    <reaction evidence="1">
        <text>ATP + protein L-histidine = ADP + protein N-phospho-L-histidine.</text>
        <dbReference type="EC" id="2.7.13.3"/>
    </reaction>
</comment>
<keyword evidence="9" id="KW-0812">Transmembrane</keyword>
<protein>
    <recommendedName>
        <fullName evidence="2">histidine kinase</fullName>
        <ecNumber evidence="2">2.7.13.3</ecNumber>
    </recommendedName>
</protein>
<keyword evidence="4" id="KW-0808">Transferase</keyword>
<sequence length="427" mass="44270">MDLPTITVVTWTDRTDRWIRAHPVVPDTLLALAITAVVGPPSLAILQAARSPDWVLGVAGICGSVVLATVALRRIATGAAFFLASLAMLVTVALPNTVIRPDGLGLAGASGDMEIPLFFLPSSAVYLVLVYAVAAQRAWRESLLALGIGITGALLCTARTATGYGALPAGWLTLLLALLALVAAVAGTWAVGRSHQDRRRRLAEEAAEAAERAAADERRRIARDMHDIVAHSLAVIVRQAEGGSAIAGRSPDRAAQALSVIADTAREALADMRGTLQVLREAAPPEAVQPSLAAIPALVERVRATGVDVRLVERGSADGMTTGAATAAYRLIQEALTNSVKHARTHPTVTVTIEHAPHASVVTVEDDGGHDGGVDGADRPAVPGAGVGLRGVEDRVQAAGGTFEAGPAGGGFRVRAEFRVAEGERPR</sequence>
<dbReference type="Proteomes" id="UP000321261">
    <property type="component" value="Unassembled WGS sequence"/>
</dbReference>
<proteinExistence type="predicted"/>